<dbReference type="InterPro" id="IPR004167">
    <property type="entry name" value="PSBD"/>
</dbReference>
<dbReference type="InterPro" id="IPR036625">
    <property type="entry name" value="E3-bd_dom_sf"/>
</dbReference>
<dbReference type="SUPFAM" id="SSF51230">
    <property type="entry name" value="Single hybrid motif"/>
    <property type="match status" value="1"/>
</dbReference>
<dbReference type="PROSITE" id="PS51826">
    <property type="entry name" value="PSBD"/>
    <property type="match status" value="1"/>
</dbReference>
<organism evidence="9 10">
    <name type="scientific">Candidatus Phytoplasma meliae</name>
    <dbReference type="NCBI Taxonomy" id="1848402"/>
    <lineage>
        <taxon>Bacteria</taxon>
        <taxon>Bacillati</taxon>
        <taxon>Mycoplasmatota</taxon>
        <taxon>Mollicutes</taxon>
        <taxon>Acholeplasmatales</taxon>
        <taxon>Acholeplasmataceae</taxon>
        <taxon>Candidatus Phytoplasma</taxon>
        <taxon>16SrXIII (Mexican periwinkle virescence group)</taxon>
    </lineage>
</organism>
<dbReference type="EC" id="2.3.1.-" evidence="6"/>
<keyword evidence="4 6" id="KW-0450">Lipoyl</keyword>
<dbReference type="InterPro" id="IPR001078">
    <property type="entry name" value="2-oxoacid_DH_actylTfrase"/>
</dbReference>
<dbReference type="SUPFAM" id="SSF52777">
    <property type="entry name" value="CoA-dependent acyltransferases"/>
    <property type="match status" value="1"/>
</dbReference>
<evidence type="ECO:0000256" key="5">
    <source>
        <dbReference type="ARBA" id="ARBA00023315"/>
    </source>
</evidence>
<dbReference type="InterPro" id="IPR000089">
    <property type="entry name" value="Biotin_lipoyl"/>
</dbReference>
<feature type="domain" description="Lipoyl-binding" evidence="7">
    <location>
        <begin position="1"/>
        <end position="76"/>
    </location>
</feature>
<evidence type="ECO:0000256" key="6">
    <source>
        <dbReference type="RuleBase" id="RU003423"/>
    </source>
</evidence>
<gene>
    <name evidence="9" type="ORF">CHTY_002555</name>
</gene>
<evidence type="ECO:0000256" key="3">
    <source>
        <dbReference type="ARBA" id="ARBA00022679"/>
    </source>
</evidence>
<evidence type="ECO:0000256" key="2">
    <source>
        <dbReference type="ARBA" id="ARBA00007317"/>
    </source>
</evidence>
<dbReference type="InterPro" id="IPR011053">
    <property type="entry name" value="Single_hybrid_motif"/>
</dbReference>
<dbReference type="InterPro" id="IPR050743">
    <property type="entry name" value="2-oxoacid_DH_E2_comp"/>
</dbReference>
<evidence type="ECO:0000259" key="7">
    <source>
        <dbReference type="PROSITE" id="PS50968"/>
    </source>
</evidence>
<evidence type="ECO:0000259" key="8">
    <source>
        <dbReference type="PROSITE" id="PS51826"/>
    </source>
</evidence>
<comment type="caution">
    <text evidence="9">The sequence shown here is derived from an EMBL/GenBank/DDBJ whole genome shotgun (WGS) entry which is preliminary data.</text>
</comment>
<dbReference type="PANTHER" id="PTHR43178:SF5">
    <property type="entry name" value="LIPOAMIDE ACYLTRANSFERASE COMPONENT OF BRANCHED-CHAIN ALPHA-KETO ACID DEHYDROGENASE COMPLEX, MITOCHONDRIAL"/>
    <property type="match status" value="1"/>
</dbReference>
<dbReference type="Gene3D" id="4.10.320.10">
    <property type="entry name" value="E3-binding domain"/>
    <property type="match status" value="1"/>
</dbReference>
<accession>A0ABS5CYP5</accession>
<dbReference type="Proteomes" id="UP001195571">
    <property type="component" value="Unassembled WGS sequence"/>
</dbReference>
<evidence type="ECO:0000256" key="1">
    <source>
        <dbReference type="ARBA" id="ARBA00001938"/>
    </source>
</evidence>
<comment type="cofactor">
    <cofactor evidence="1 6">
        <name>(R)-lipoate</name>
        <dbReference type="ChEBI" id="CHEBI:83088"/>
    </cofactor>
</comment>
<feature type="domain" description="Peripheral subunit-binding (PSBD)" evidence="8">
    <location>
        <begin position="124"/>
        <end position="161"/>
    </location>
</feature>
<dbReference type="Gene3D" id="3.30.559.10">
    <property type="entry name" value="Chloramphenicol acetyltransferase-like domain"/>
    <property type="match status" value="1"/>
</dbReference>
<dbReference type="CDD" id="cd06849">
    <property type="entry name" value="lipoyl_domain"/>
    <property type="match status" value="1"/>
</dbReference>
<reference evidence="9" key="1">
    <citation type="submission" date="2021-04" db="EMBL/GenBank/DDBJ databases">
        <title>Genomic features of Candidatus Phytoplasma meliae isolate ChTYXIII (1SrXIII-G).</title>
        <authorList>
            <person name="Fernandez F.D."/>
            <person name="Conci L.R."/>
        </authorList>
    </citation>
    <scope>NUCLEOTIDE SEQUENCE [LARGE SCALE GENOMIC DNA]</scope>
    <source>
        <strain evidence="9">ChTYXIII-Mo</strain>
    </source>
</reference>
<evidence type="ECO:0000256" key="4">
    <source>
        <dbReference type="ARBA" id="ARBA00022823"/>
    </source>
</evidence>
<dbReference type="InterPro" id="IPR023213">
    <property type="entry name" value="CAT-like_dom_sf"/>
</dbReference>
<comment type="similarity">
    <text evidence="2 6">Belongs to the 2-oxoacid dehydrogenase family.</text>
</comment>
<dbReference type="Pfam" id="PF00364">
    <property type="entry name" value="Biotin_lipoyl"/>
    <property type="match status" value="1"/>
</dbReference>
<dbReference type="Gene3D" id="2.40.50.100">
    <property type="match status" value="1"/>
</dbReference>
<name>A0ABS5CYP5_9MOLU</name>
<dbReference type="EMBL" id="JACAOD020000012">
    <property type="protein sequence ID" value="MBP5836098.1"/>
    <property type="molecule type" value="Genomic_DNA"/>
</dbReference>
<dbReference type="SUPFAM" id="SSF47005">
    <property type="entry name" value="Peripheral subunit-binding domain of 2-oxo acid dehydrogenase complex"/>
    <property type="match status" value="1"/>
</dbReference>
<dbReference type="PANTHER" id="PTHR43178">
    <property type="entry name" value="DIHYDROLIPOAMIDE ACETYLTRANSFERASE COMPONENT OF PYRUVATE DEHYDROGENASE COMPLEX"/>
    <property type="match status" value="1"/>
</dbReference>
<sequence>MFEFKFADVGEGIHEGTITQWFFKIGDAIKEGDVLVKIETDKLDVELTAPVTGTILNMAHKEGDVINVGETLVLIQEPGDSEEDVKKASTMSNKATVTPQKEAAVQESESVATSSVAATSQKILATPLVRRLAKELRIDLATIKGTGLGGKILKEDIIQQSNHNDVSNHHVEVVTPLTATTTLEAPEIIKISRLRKAIAQKMVLSKSTIPEVTLMDEVNISDLVALRKQAKPQAEKEGIKLTFMAFIMKAVAITLQEFSLFNASYDDKKEEIILKKFINLGIAVDTKDGLIVPNIKNANKLQLLELAKQLQQVAQETIERKVQLEQLQNGTFTITNFGSLDLSYGTPIINHPEVAILGVGKISKKPIVDNNQIIIADMLPLSLAVDHRIIDGADGGRFLKRIKELLSSPTLLLLN</sequence>
<keyword evidence="3 6" id="KW-0808">Transferase</keyword>
<dbReference type="Pfam" id="PF02817">
    <property type="entry name" value="E3_binding"/>
    <property type="match status" value="1"/>
</dbReference>
<evidence type="ECO:0000313" key="10">
    <source>
        <dbReference type="Proteomes" id="UP001195571"/>
    </source>
</evidence>
<proteinExistence type="inferred from homology"/>
<keyword evidence="10" id="KW-1185">Reference proteome</keyword>
<dbReference type="PROSITE" id="PS50968">
    <property type="entry name" value="BIOTINYL_LIPOYL"/>
    <property type="match status" value="1"/>
</dbReference>
<keyword evidence="5 6" id="KW-0012">Acyltransferase</keyword>
<evidence type="ECO:0000313" key="9">
    <source>
        <dbReference type="EMBL" id="MBP5836098.1"/>
    </source>
</evidence>
<dbReference type="Pfam" id="PF00198">
    <property type="entry name" value="2-oxoacid_dh"/>
    <property type="match status" value="1"/>
</dbReference>
<protein>
    <recommendedName>
        <fullName evidence="6">Dihydrolipoamide acetyltransferase component of pyruvate dehydrogenase complex</fullName>
        <ecNumber evidence="6">2.3.1.-</ecNumber>
    </recommendedName>
</protein>
<dbReference type="RefSeq" id="WP_203552363.1">
    <property type="nucleotide sequence ID" value="NZ_JACAOD020000012.1"/>
</dbReference>